<organism evidence="2 3">
    <name type="scientific">Psilocybe cyanescens</name>
    <dbReference type="NCBI Taxonomy" id="93625"/>
    <lineage>
        <taxon>Eukaryota</taxon>
        <taxon>Fungi</taxon>
        <taxon>Dikarya</taxon>
        <taxon>Basidiomycota</taxon>
        <taxon>Agaricomycotina</taxon>
        <taxon>Agaricomycetes</taxon>
        <taxon>Agaricomycetidae</taxon>
        <taxon>Agaricales</taxon>
        <taxon>Agaricineae</taxon>
        <taxon>Strophariaceae</taxon>
        <taxon>Psilocybe</taxon>
    </lineage>
</organism>
<accession>A0A409WIH9</accession>
<feature type="transmembrane region" description="Helical" evidence="1">
    <location>
        <begin position="55"/>
        <end position="80"/>
    </location>
</feature>
<feature type="transmembrane region" description="Helical" evidence="1">
    <location>
        <begin position="131"/>
        <end position="153"/>
    </location>
</feature>
<reference evidence="2 3" key="1">
    <citation type="journal article" date="2018" name="Evol. Lett.">
        <title>Horizontal gene cluster transfer increased hallucinogenic mushroom diversity.</title>
        <authorList>
            <person name="Reynolds H.T."/>
            <person name="Vijayakumar V."/>
            <person name="Gluck-Thaler E."/>
            <person name="Korotkin H.B."/>
            <person name="Matheny P.B."/>
            <person name="Slot J.C."/>
        </authorList>
    </citation>
    <scope>NUCLEOTIDE SEQUENCE [LARGE SCALE GENOMIC DNA]</scope>
    <source>
        <strain evidence="2 3">2631</strain>
    </source>
</reference>
<dbReference type="AlphaFoldDB" id="A0A409WIH9"/>
<gene>
    <name evidence="2" type="ORF">CVT25_011754</name>
</gene>
<dbReference type="Proteomes" id="UP000283269">
    <property type="component" value="Unassembled WGS sequence"/>
</dbReference>
<evidence type="ECO:0000313" key="2">
    <source>
        <dbReference type="EMBL" id="PPQ78295.1"/>
    </source>
</evidence>
<evidence type="ECO:0000256" key="1">
    <source>
        <dbReference type="SAM" id="Phobius"/>
    </source>
</evidence>
<keyword evidence="1" id="KW-1133">Transmembrane helix</keyword>
<dbReference type="EMBL" id="NHYD01003423">
    <property type="protein sequence ID" value="PPQ78295.1"/>
    <property type="molecule type" value="Genomic_DNA"/>
</dbReference>
<keyword evidence="1" id="KW-0472">Membrane</keyword>
<evidence type="ECO:0000313" key="3">
    <source>
        <dbReference type="Proteomes" id="UP000283269"/>
    </source>
</evidence>
<comment type="caution">
    <text evidence="2">The sequence shown here is derived from an EMBL/GenBank/DDBJ whole genome shotgun (WGS) entry which is preliminary data.</text>
</comment>
<name>A0A409WIH9_PSICY</name>
<keyword evidence="3" id="KW-1185">Reference proteome</keyword>
<proteinExistence type="predicted"/>
<dbReference type="OrthoDB" id="3349377at2759"/>
<dbReference type="InParanoid" id="A0A409WIH9"/>
<keyword evidence="1" id="KW-0812">Transmembrane</keyword>
<feature type="transmembrane region" description="Helical" evidence="1">
    <location>
        <begin position="12"/>
        <end position="34"/>
    </location>
</feature>
<protein>
    <submittedName>
        <fullName evidence="2">Uncharacterized protein</fullName>
    </submittedName>
</protein>
<sequence length="191" mass="21899">MAIFDRSAFIRWQGWSVVIATVLVQGIVIIENFAYGFNQLQGEYLAILQVRIYALYLGSKIILTVTLIGFLTTTTLSSWIMGRAISSSSGERSKNQIVIYVFDQEHSLVTLIPLEHADIFCVPFELHVKVYFFWVPVIIYEILLLVLALVRGLRMVNVRSLCHRTSFVKNGQQLVSILLRDSLLYFFLYVL</sequence>